<dbReference type="InterPro" id="IPR001343">
    <property type="entry name" value="Hemolysn_Ca-bd"/>
</dbReference>
<proteinExistence type="predicted"/>
<name>A0A521DBQ4_9RHOB</name>
<dbReference type="PANTHER" id="PTHR38340">
    <property type="entry name" value="S-LAYER PROTEIN"/>
    <property type="match status" value="1"/>
</dbReference>
<reference evidence="3 4" key="1">
    <citation type="submission" date="2017-05" db="EMBL/GenBank/DDBJ databases">
        <authorList>
            <person name="Varghese N."/>
            <person name="Submissions S."/>
        </authorList>
    </citation>
    <scope>NUCLEOTIDE SEQUENCE [LARGE SCALE GENOMIC DNA]</scope>
    <source>
        <strain evidence="3 4">DSM 100094</strain>
    </source>
</reference>
<organism evidence="3 4">
    <name type="scientific">Paracoccus laeviglucosivorans</name>
    <dbReference type="NCBI Taxonomy" id="1197861"/>
    <lineage>
        <taxon>Bacteria</taxon>
        <taxon>Pseudomonadati</taxon>
        <taxon>Pseudomonadota</taxon>
        <taxon>Alphaproteobacteria</taxon>
        <taxon>Rhodobacterales</taxon>
        <taxon>Paracoccaceae</taxon>
        <taxon>Paracoccus</taxon>
    </lineage>
</organism>
<dbReference type="OrthoDB" id="7768849at2"/>
<dbReference type="PROSITE" id="PS00330">
    <property type="entry name" value="HEMOLYSIN_CALCIUM"/>
    <property type="match status" value="3"/>
</dbReference>
<dbReference type="InterPro" id="IPR018511">
    <property type="entry name" value="Hemolysin-typ_Ca-bd_CS"/>
</dbReference>
<dbReference type="GO" id="GO:0005576">
    <property type="term" value="C:extracellular region"/>
    <property type="evidence" value="ECO:0007669"/>
    <property type="project" value="UniProtKB-SubCell"/>
</dbReference>
<dbReference type="InterPro" id="IPR050557">
    <property type="entry name" value="RTX_toxin/Mannuronan_C5-epim"/>
</dbReference>
<keyword evidence="2" id="KW-0964">Secreted</keyword>
<comment type="subcellular location">
    <subcellularLocation>
        <location evidence="1">Secreted</location>
    </subcellularLocation>
</comment>
<dbReference type="PRINTS" id="PR00313">
    <property type="entry name" value="CABNDNGRPT"/>
</dbReference>
<dbReference type="PANTHER" id="PTHR38340:SF1">
    <property type="entry name" value="S-LAYER PROTEIN"/>
    <property type="match status" value="1"/>
</dbReference>
<dbReference type="Gene3D" id="2.150.10.10">
    <property type="entry name" value="Serralysin-like metalloprotease, C-terminal"/>
    <property type="match status" value="3"/>
</dbReference>
<dbReference type="SUPFAM" id="SSF51120">
    <property type="entry name" value="beta-Roll"/>
    <property type="match status" value="4"/>
</dbReference>
<dbReference type="EMBL" id="FXTK01000007">
    <property type="protein sequence ID" value="SMO69076.1"/>
    <property type="molecule type" value="Genomic_DNA"/>
</dbReference>
<dbReference type="Proteomes" id="UP000319014">
    <property type="component" value="Unassembled WGS sequence"/>
</dbReference>
<dbReference type="RefSeq" id="WP_142663073.1">
    <property type="nucleotide sequence ID" value="NZ_FXTK01000007.1"/>
</dbReference>
<protein>
    <submittedName>
        <fullName evidence="3">Ca2+-binding protein, RTX toxin-related</fullName>
    </submittedName>
</protein>
<dbReference type="Pfam" id="PF00353">
    <property type="entry name" value="HemolysinCabind"/>
    <property type="match status" value="7"/>
</dbReference>
<evidence type="ECO:0000313" key="3">
    <source>
        <dbReference type="EMBL" id="SMO69076.1"/>
    </source>
</evidence>
<gene>
    <name evidence="3" type="ORF">SAMN06265221_10774</name>
</gene>
<dbReference type="AlphaFoldDB" id="A0A521DBQ4"/>
<keyword evidence="4" id="KW-1185">Reference proteome</keyword>
<sequence>MPINIRGTNSRDVFNPLDLPNSRDDVIAHLLDGDDEFTGRGGVSYQVYGGAGDDRITTASNGNELRGDGGNDTLSAAGGTNAQLYGGEGNDLLIAGAGNNYLNGGQGADTMRGGSGNDHFVVDSAMDQIVEPWQDAAGRPNTSIDTVSASVGWTLGANLENLTLTGSARNGIGNGLDNLILGNNSDNLLLGGAGNDTLEGMLGDDTLDGGAGTDTFLAETGAALKLDLRITGPQHTARGMDVVLNIENVTGGAHDDSIIGNLYANRLDGSDGNDDLQGMSGHDTLLGGNNDDVLDGGMGDDTLYGQLGRDSLEGGEGNDYLHGGDGIDFVVFTGPQDGAQDVSVDLSRTGPQNTGFGLDTLISIENIKSASGNDQLVGSDEANLIWAYRGNDTIWGGEGNDTLHGEGGDDRIIGGTGNDMMSGGYGSDRFVFTAGSGQDRISDFNAGIGWVGEHDKIVIQSGAERFADLTIRQSGHDAIVSFGDSRITLQWTDASNLDASDFLFN</sequence>
<dbReference type="GO" id="GO:0005509">
    <property type="term" value="F:calcium ion binding"/>
    <property type="evidence" value="ECO:0007669"/>
    <property type="project" value="InterPro"/>
</dbReference>
<accession>A0A521DBQ4</accession>
<dbReference type="InterPro" id="IPR011049">
    <property type="entry name" value="Serralysin-like_metalloprot_C"/>
</dbReference>
<evidence type="ECO:0000313" key="4">
    <source>
        <dbReference type="Proteomes" id="UP000319014"/>
    </source>
</evidence>
<evidence type="ECO:0000256" key="2">
    <source>
        <dbReference type="ARBA" id="ARBA00022525"/>
    </source>
</evidence>
<evidence type="ECO:0000256" key="1">
    <source>
        <dbReference type="ARBA" id="ARBA00004613"/>
    </source>
</evidence>